<dbReference type="Proteomes" id="UP000006166">
    <property type="component" value="Unassembled WGS sequence"/>
</dbReference>
<evidence type="ECO:0000313" key="1">
    <source>
        <dbReference type="EMBL" id="EEH01056.1"/>
    </source>
</evidence>
<dbReference type="AlphaFoldDB" id="A0A826GT39"/>
<proteinExistence type="predicted"/>
<evidence type="ECO:0000313" key="2">
    <source>
        <dbReference type="Proteomes" id="UP000006166"/>
    </source>
</evidence>
<sequence>MAKAPALGAGDREFESHHPEKILKKLKTFVFSFFSFLTIYTNLI</sequence>
<gene>
    <name evidence="1" type="ORF">BSV1_0776</name>
</gene>
<dbReference type="AntiFam" id="ANF00013">
    <property type="entry name" value="tRNA translation"/>
</dbReference>
<accession>A0A826GT39</accession>
<protein>
    <submittedName>
        <fullName evidence="1">Uncharacterized protein</fullName>
    </submittedName>
</protein>
<keyword evidence="2" id="KW-1185">Reference proteome</keyword>
<dbReference type="EMBL" id="ABJZ02000002">
    <property type="protein sequence ID" value="EEH01056.1"/>
    <property type="molecule type" value="Genomic_DNA"/>
</dbReference>
<comment type="caution">
    <text evidence="1">The sequence shown here is derived from an EMBL/GenBank/DDBJ whole genome shotgun (WGS) entry which is preliminary data.</text>
</comment>
<organism evidence="1 2">
    <name type="scientific">Borreliella finlandensis</name>
    <dbReference type="NCBI Taxonomy" id="498741"/>
    <lineage>
        <taxon>Bacteria</taxon>
        <taxon>Pseudomonadati</taxon>
        <taxon>Spirochaetota</taxon>
        <taxon>Spirochaetia</taxon>
        <taxon>Spirochaetales</taxon>
        <taxon>Borreliaceae</taxon>
        <taxon>Borreliella</taxon>
    </lineage>
</organism>
<reference evidence="1 2" key="1">
    <citation type="journal article" date="2011" name="J. Bacteriol.">
        <title>Whole genome sequence of an unusual Borrelia burgdorferi sensu lato isolate.</title>
        <authorList>
            <person name="Casjens S.R."/>
            <person name="Fraser-Liggett C.M."/>
            <person name="Mongodin E.F."/>
            <person name="Qiu W.G."/>
            <person name="Dunn J.J."/>
            <person name="Luft B.J."/>
            <person name="Schutzer S.E."/>
        </authorList>
    </citation>
    <scope>NUCLEOTIDE SEQUENCE [LARGE SCALE GENOMIC DNA]</scope>
    <source>
        <strain evidence="1 2">SV1</strain>
    </source>
</reference>
<name>A0A826GT39_9SPIR</name>